<dbReference type="SMART" id="SM00132">
    <property type="entry name" value="LIM"/>
    <property type="match status" value="3"/>
</dbReference>
<feature type="domain" description="LIM zinc-binding" evidence="7">
    <location>
        <begin position="535"/>
        <end position="594"/>
    </location>
</feature>
<dbReference type="GO" id="GO:0007010">
    <property type="term" value="P:cytoskeleton organization"/>
    <property type="evidence" value="ECO:0007669"/>
    <property type="project" value="TreeGrafter"/>
</dbReference>
<keyword evidence="8" id="KW-1185">Reference proteome</keyword>
<evidence type="ECO:0000256" key="6">
    <source>
        <dbReference type="SAM" id="MobiDB-lite"/>
    </source>
</evidence>
<dbReference type="GO" id="GO:0003714">
    <property type="term" value="F:transcription corepressor activity"/>
    <property type="evidence" value="ECO:0007669"/>
    <property type="project" value="TreeGrafter"/>
</dbReference>
<dbReference type="GO" id="GO:0000932">
    <property type="term" value="C:P-body"/>
    <property type="evidence" value="ECO:0007669"/>
    <property type="project" value="TreeGrafter"/>
</dbReference>
<evidence type="ECO:0000259" key="7">
    <source>
        <dbReference type="PROSITE" id="PS50023"/>
    </source>
</evidence>
<dbReference type="Gene3D" id="2.10.110.10">
    <property type="entry name" value="Cysteine Rich Protein"/>
    <property type="match status" value="3"/>
</dbReference>
<dbReference type="InterPro" id="IPR047248">
    <property type="entry name" value="Ajuba-like_LIM3"/>
</dbReference>
<proteinExistence type="predicted"/>
<dbReference type="GO" id="GO:0046872">
    <property type="term" value="F:metal ion binding"/>
    <property type="evidence" value="ECO:0007669"/>
    <property type="project" value="UniProtKB-KW"/>
</dbReference>
<dbReference type="CDD" id="cd09352">
    <property type="entry name" value="LIM1_Ajuba_like"/>
    <property type="match status" value="1"/>
</dbReference>
<dbReference type="Pfam" id="PF00412">
    <property type="entry name" value="LIM"/>
    <property type="match status" value="3"/>
</dbReference>
<evidence type="ECO:0000256" key="5">
    <source>
        <dbReference type="PROSITE-ProRule" id="PRU00125"/>
    </source>
</evidence>
<feature type="region of interest" description="Disordered" evidence="6">
    <location>
        <begin position="387"/>
        <end position="413"/>
    </location>
</feature>
<accession>A0A8B8FEZ2</accession>
<dbReference type="InterPro" id="IPR047247">
    <property type="entry name" value="Ajuba-like_LIM2"/>
</dbReference>
<feature type="region of interest" description="Disordered" evidence="6">
    <location>
        <begin position="93"/>
        <end position="167"/>
    </location>
</feature>
<dbReference type="Proteomes" id="UP000694846">
    <property type="component" value="Unplaced"/>
</dbReference>
<keyword evidence="1 5" id="KW-0479">Metal-binding</keyword>
<dbReference type="PROSITE" id="PS00478">
    <property type="entry name" value="LIM_DOMAIN_1"/>
    <property type="match status" value="1"/>
</dbReference>
<dbReference type="FunFam" id="2.10.110.10:FF:000037">
    <property type="entry name" value="LIM domain-containing protein 1"/>
    <property type="match status" value="1"/>
</dbReference>
<feature type="compositionally biased region" description="Polar residues" evidence="6">
    <location>
        <begin position="1"/>
        <end position="16"/>
    </location>
</feature>
<reference evidence="9" key="1">
    <citation type="submission" date="2025-08" db="UniProtKB">
        <authorList>
            <consortium name="RefSeq"/>
        </authorList>
    </citation>
    <scope>IDENTIFICATION</scope>
    <source>
        <tissue evidence="9">Whole body</tissue>
    </source>
</reference>
<dbReference type="OrthoDB" id="25414at2759"/>
<gene>
    <name evidence="9" type="primary">LOC112682515</name>
</gene>
<keyword evidence="2" id="KW-0677">Repeat</keyword>
<keyword evidence="3 5" id="KW-0862">Zinc</keyword>
<dbReference type="CDD" id="cd09438">
    <property type="entry name" value="LIM3_Ajuba_like"/>
    <property type="match status" value="1"/>
</dbReference>
<dbReference type="PANTHER" id="PTHR24219:SF4">
    <property type="entry name" value="LIM DOMAIN-CONTAINING PROTEIN JUB"/>
    <property type="match status" value="1"/>
</dbReference>
<dbReference type="InterPro" id="IPR047172">
    <property type="entry name" value="Ajuba-like"/>
</dbReference>
<feature type="domain" description="LIM zinc-binding" evidence="7">
    <location>
        <begin position="470"/>
        <end position="531"/>
    </location>
</feature>
<evidence type="ECO:0000256" key="4">
    <source>
        <dbReference type="ARBA" id="ARBA00023038"/>
    </source>
</evidence>
<evidence type="ECO:0000256" key="3">
    <source>
        <dbReference type="ARBA" id="ARBA00022833"/>
    </source>
</evidence>
<evidence type="ECO:0000313" key="9">
    <source>
        <dbReference type="RefSeq" id="XP_025408925.1"/>
    </source>
</evidence>
<feature type="compositionally biased region" description="Polar residues" evidence="6">
    <location>
        <begin position="96"/>
        <end position="124"/>
    </location>
</feature>
<dbReference type="GO" id="GO:0005912">
    <property type="term" value="C:adherens junction"/>
    <property type="evidence" value="ECO:0007669"/>
    <property type="project" value="TreeGrafter"/>
</dbReference>
<dbReference type="CDD" id="cd09355">
    <property type="entry name" value="LIM2_Ajuba_like"/>
    <property type="match status" value="1"/>
</dbReference>
<dbReference type="InterPro" id="IPR001781">
    <property type="entry name" value="Znf_LIM"/>
</dbReference>
<dbReference type="SUPFAM" id="SSF57716">
    <property type="entry name" value="Glucocorticoid receptor-like (DNA-binding domain)"/>
    <property type="match status" value="3"/>
</dbReference>
<feature type="region of interest" description="Disordered" evidence="6">
    <location>
        <begin position="1"/>
        <end position="24"/>
    </location>
</feature>
<dbReference type="GO" id="GO:0005634">
    <property type="term" value="C:nucleus"/>
    <property type="evidence" value="ECO:0007669"/>
    <property type="project" value="TreeGrafter"/>
</dbReference>
<evidence type="ECO:0000256" key="1">
    <source>
        <dbReference type="ARBA" id="ARBA00022723"/>
    </source>
</evidence>
<protein>
    <submittedName>
        <fullName evidence="9">Wilms tumor protein 1-interacting protein isoform X1</fullName>
    </submittedName>
</protein>
<dbReference type="GO" id="GO:0035331">
    <property type="term" value="P:negative regulation of hippo signaling"/>
    <property type="evidence" value="ECO:0007669"/>
    <property type="project" value="TreeGrafter"/>
</dbReference>
<dbReference type="PROSITE" id="PS50023">
    <property type="entry name" value="LIM_DOMAIN_2"/>
    <property type="match status" value="3"/>
</dbReference>
<dbReference type="GO" id="GO:0001666">
    <property type="term" value="P:response to hypoxia"/>
    <property type="evidence" value="ECO:0007669"/>
    <property type="project" value="TreeGrafter"/>
</dbReference>
<dbReference type="InterPro" id="IPR047245">
    <property type="entry name" value="Ajuba-like_LIM1"/>
</dbReference>
<dbReference type="GO" id="GO:0005667">
    <property type="term" value="C:transcription regulator complex"/>
    <property type="evidence" value="ECO:0007669"/>
    <property type="project" value="TreeGrafter"/>
</dbReference>
<dbReference type="FunFam" id="2.10.110.10:FF:000028">
    <property type="entry name" value="LIM domain-containing protein 1"/>
    <property type="match status" value="1"/>
</dbReference>
<feature type="region of interest" description="Disordered" evidence="6">
    <location>
        <begin position="185"/>
        <end position="221"/>
    </location>
</feature>
<dbReference type="PANTHER" id="PTHR24219">
    <property type="entry name" value="LIM DOMAIN-CONTAINING PROTEIN JUB"/>
    <property type="match status" value="1"/>
</dbReference>
<dbReference type="GeneID" id="112682515"/>
<name>A0A8B8FEZ2_9HEMI</name>
<evidence type="ECO:0000313" key="8">
    <source>
        <dbReference type="Proteomes" id="UP000694846"/>
    </source>
</evidence>
<feature type="compositionally biased region" description="Polar residues" evidence="6">
    <location>
        <begin position="146"/>
        <end position="156"/>
    </location>
</feature>
<feature type="domain" description="LIM zinc-binding" evidence="7">
    <location>
        <begin position="595"/>
        <end position="667"/>
    </location>
</feature>
<dbReference type="AlphaFoldDB" id="A0A8B8FEZ2"/>
<dbReference type="CTD" id="32351"/>
<dbReference type="RefSeq" id="XP_025408925.1">
    <property type="nucleotide sequence ID" value="XM_025553140.1"/>
</dbReference>
<keyword evidence="4 5" id="KW-0440">LIM domain</keyword>
<evidence type="ECO:0000256" key="2">
    <source>
        <dbReference type="ARBA" id="ARBA00022737"/>
    </source>
</evidence>
<organism evidence="8 9">
    <name type="scientific">Sipha flava</name>
    <name type="common">yellow sugarcane aphid</name>
    <dbReference type="NCBI Taxonomy" id="143950"/>
    <lineage>
        <taxon>Eukaryota</taxon>
        <taxon>Metazoa</taxon>
        <taxon>Ecdysozoa</taxon>
        <taxon>Arthropoda</taxon>
        <taxon>Hexapoda</taxon>
        <taxon>Insecta</taxon>
        <taxon>Pterygota</taxon>
        <taxon>Neoptera</taxon>
        <taxon>Paraneoptera</taxon>
        <taxon>Hemiptera</taxon>
        <taxon>Sternorrhyncha</taxon>
        <taxon>Aphidomorpha</taxon>
        <taxon>Aphidoidea</taxon>
        <taxon>Aphididae</taxon>
        <taxon>Sipha</taxon>
    </lineage>
</organism>
<sequence length="683" mass="75679">MDKRQNYNYSSSTNEKTSPEKKNEKLLPNIGYGKILVKTESRIMNDRVSDSMNSSKPAVLTDQDINNYILNCVSNLKVSDQKSPTHSKLFPFKSIDLSNPSDRLQSNNSIDSMNGTNNLHSSIDQGKYPRNNMGLKPALSSPPPYSTSISNRNSPSPRAGMGSISHELKSSPLYENVDFYNGGRSLTQTPTYYHQRPRPGSHSSGGSQDSRHSSPRTSIVSCEGSSALYESTYRKAQPQVPVNYPKYIPPMGKEVPPYEAPPVYETISETNKNSNFYEPAKPGPQVSTQPIDHISRYPAQHATPYIKPIPTTVPQGIKTFSDYSTQTSSHNMRSYSSASNVSFSEDPVIPKSTTIASQMCVVGQPSLAESRSQKQHNTMPKIFQTASAYQQGSPTHHGTSINHGTSTQSSTIPSLPMKIKQPAKNLLPYNVTPPRPMGPTEAEKKIEELTRQLEEQMETQEVAVGGEYFGICHTCGNKVTGAGQACQAMGNLYHTNCFICCACGRALRGKAFYNVYGRVYCEEDYMYIGFQQTAEKCSICGHLIMEMILQAMGKSFHPGCFRCCVCNGCLDGIPFTVDIDNKIYCVADYHRKYAPKCAACGKGITPVEVLIGTEETVRVVSMDKDFHVDCFICEECGMQLTDEPDKRCYPLDSHLLCRSCHISHLNENQPELESVSATYEYLD</sequence>